<keyword evidence="8 12" id="KW-0067">ATP-binding</keyword>
<dbReference type="InterPro" id="IPR003593">
    <property type="entry name" value="AAA+_ATPase"/>
</dbReference>
<evidence type="ECO:0000256" key="1">
    <source>
        <dbReference type="ARBA" id="ARBA00004202"/>
    </source>
</evidence>
<sequence length="506" mass="55628">MSELLLKMENIRKTFPGVIALDNVNMDLCRGEVHAIVGENGAGKSTLMKILSGIYQPDKGSLLYKGSPVTLGGPNDAQNRGICIIHQELNLAPHLTVAQNIFLGREPLLYGRVLDERRLNRMAAAILEQLHLDIKPTTIVSELGVSKQQMVEIAKALSVKSEVLIMDEPTSALSEAEIAELFQTIHRLKQEGVGIFYISHRLEELQQIVDRISVLRDGHFIGTWEYGQLTLDEIIAKMVGRPLHDKFPQRQLEIGETIFEVKNITRKGILKNISFQLRKGEVLGIAGLMGAGRTELARAIFGADPKDGGQILLEGRELSVTNPVAAIKEGIAYLSEDRKRDGLALKLQVDENITLANVPLVSNACGVLSRQKEQEIAAKFVNDLHIKTPSLTQLAVNLSGGNQQKIVIAKWLCRNSKVIIFDEPTRGIDVGAKYEVYELINALAAQGVGIIMISSELPEILGMSDRIIVLHEGRITGQLNRSEACQERILNLATGLENQNKEGMGA</sequence>
<dbReference type="PROSITE" id="PS00211">
    <property type="entry name" value="ABC_TRANSPORTER_1"/>
    <property type="match status" value="1"/>
</dbReference>
<feature type="domain" description="ABC transporter" evidence="11">
    <location>
        <begin position="6"/>
        <end position="242"/>
    </location>
</feature>
<accession>A0A4V2QGK9</accession>
<evidence type="ECO:0000256" key="6">
    <source>
        <dbReference type="ARBA" id="ARBA00022737"/>
    </source>
</evidence>
<keyword evidence="4" id="KW-1003">Cell membrane</keyword>
<organism evidence="12 13">
    <name type="scientific">Hydrogenispora ethanolica</name>
    <dbReference type="NCBI Taxonomy" id="1082276"/>
    <lineage>
        <taxon>Bacteria</taxon>
        <taxon>Bacillati</taxon>
        <taxon>Bacillota</taxon>
        <taxon>Hydrogenispora</taxon>
    </lineage>
</organism>
<evidence type="ECO:0000256" key="8">
    <source>
        <dbReference type="ARBA" id="ARBA00022840"/>
    </source>
</evidence>
<keyword evidence="6" id="KW-0677">Repeat</keyword>
<dbReference type="Pfam" id="PF00005">
    <property type="entry name" value="ABC_tran"/>
    <property type="match status" value="2"/>
</dbReference>
<dbReference type="CDD" id="cd03215">
    <property type="entry name" value="ABC_Carb_Monos_II"/>
    <property type="match status" value="1"/>
</dbReference>
<gene>
    <name evidence="12" type="ORF">EDC14_100240</name>
</gene>
<evidence type="ECO:0000256" key="5">
    <source>
        <dbReference type="ARBA" id="ARBA00022597"/>
    </source>
</evidence>
<keyword evidence="9" id="KW-1278">Translocase</keyword>
<name>A0A4V2QGK9_HYDET</name>
<keyword evidence="13" id="KW-1185">Reference proteome</keyword>
<dbReference type="OrthoDB" id="9771863at2"/>
<dbReference type="EMBL" id="SLUN01000002">
    <property type="protein sequence ID" value="TCL76287.1"/>
    <property type="molecule type" value="Genomic_DNA"/>
</dbReference>
<dbReference type="InterPro" id="IPR003439">
    <property type="entry name" value="ABC_transporter-like_ATP-bd"/>
</dbReference>
<dbReference type="InterPro" id="IPR050107">
    <property type="entry name" value="ABC_carbohydrate_import_ATPase"/>
</dbReference>
<protein>
    <submittedName>
        <fullName evidence="12">Monosaccharide ABC transporter ATP-binding protein (CUT2 family)</fullName>
    </submittedName>
</protein>
<evidence type="ECO:0000256" key="9">
    <source>
        <dbReference type="ARBA" id="ARBA00022967"/>
    </source>
</evidence>
<dbReference type="SUPFAM" id="SSF52540">
    <property type="entry name" value="P-loop containing nucleoside triphosphate hydrolases"/>
    <property type="match status" value="2"/>
</dbReference>
<dbReference type="RefSeq" id="WP_132012476.1">
    <property type="nucleotide sequence ID" value="NZ_SLUN01000002.1"/>
</dbReference>
<evidence type="ECO:0000256" key="2">
    <source>
        <dbReference type="ARBA" id="ARBA00004533"/>
    </source>
</evidence>
<dbReference type="InterPro" id="IPR017871">
    <property type="entry name" value="ABC_transporter-like_CS"/>
</dbReference>
<evidence type="ECO:0000256" key="3">
    <source>
        <dbReference type="ARBA" id="ARBA00022448"/>
    </source>
</evidence>
<keyword evidence="5" id="KW-0762">Sugar transport</keyword>
<evidence type="ECO:0000256" key="10">
    <source>
        <dbReference type="ARBA" id="ARBA00023136"/>
    </source>
</evidence>
<dbReference type="GO" id="GO:0015749">
    <property type="term" value="P:monosaccharide transmembrane transport"/>
    <property type="evidence" value="ECO:0007669"/>
    <property type="project" value="UniProtKB-ARBA"/>
</dbReference>
<dbReference type="GO" id="GO:0005886">
    <property type="term" value="C:plasma membrane"/>
    <property type="evidence" value="ECO:0007669"/>
    <property type="project" value="UniProtKB-SubCell"/>
</dbReference>
<dbReference type="FunFam" id="3.40.50.300:FF:000126">
    <property type="entry name" value="Galactose/methyl galactoside import ATP-binding protein MglA"/>
    <property type="match status" value="1"/>
</dbReference>
<dbReference type="SMART" id="SM00382">
    <property type="entry name" value="AAA"/>
    <property type="match status" value="2"/>
</dbReference>
<keyword evidence="10" id="KW-0472">Membrane</keyword>
<keyword evidence="3" id="KW-0813">Transport</keyword>
<dbReference type="AlphaFoldDB" id="A0A4V2QGK9"/>
<dbReference type="GO" id="GO:0016887">
    <property type="term" value="F:ATP hydrolysis activity"/>
    <property type="evidence" value="ECO:0007669"/>
    <property type="project" value="InterPro"/>
</dbReference>
<dbReference type="Proteomes" id="UP000295008">
    <property type="component" value="Unassembled WGS sequence"/>
</dbReference>
<dbReference type="InterPro" id="IPR027417">
    <property type="entry name" value="P-loop_NTPase"/>
</dbReference>
<proteinExistence type="predicted"/>
<comment type="subcellular location">
    <subcellularLocation>
        <location evidence="2">Cell inner membrane</location>
    </subcellularLocation>
    <subcellularLocation>
        <location evidence="1">Cell membrane</location>
        <topology evidence="1">Peripheral membrane protein</topology>
    </subcellularLocation>
</comment>
<evidence type="ECO:0000313" key="12">
    <source>
        <dbReference type="EMBL" id="TCL76287.1"/>
    </source>
</evidence>
<dbReference type="PANTHER" id="PTHR43790:SF3">
    <property type="entry name" value="D-ALLOSE IMPORT ATP-BINDING PROTEIN ALSA-RELATED"/>
    <property type="match status" value="1"/>
</dbReference>
<feature type="domain" description="ABC transporter" evidence="11">
    <location>
        <begin position="252"/>
        <end position="497"/>
    </location>
</feature>
<reference evidence="12 13" key="1">
    <citation type="submission" date="2019-03" db="EMBL/GenBank/DDBJ databases">
        <title>Genomic Encyclopedia of Type Strains, Phase IV (KMG-IV): sequencing the most valuable type-strain genomes for metagenomic binning, comparative biology and taxonomic classification.</title>
        <authorList>
            <person name="Goeker M."/>
        </authorList>
    </citation>
    <scope>NUCLEOTIDE SEQUENCE [LARGE SCALE GENOMIC DNA]</scope>
    <source>
        <strain evidence="12 13">LX-B</strain>
    </source>
</reference>
<dbReference type="Gene3D" id="3.40.50.300">
    <property type="entry name" value="P-loop containing nucleotide triphosphate hydrolases"/>
    <property type="match status" value="2"/>
</dbReference>
<evidence type="ECO:0000256" key="4">
    <source>
        <dbReference type="ARBA" id="ARBA00022475"/>
    </source>
</evidence>
<dbReference type="FunFam" id="3.40.50.300:FF:000127">
    <property type="entry name" value="Ribose import ATP-binding protein RbsA"/>
    <property type="match status" value="1"/>
</dbReference>
<evidence type="ECO:0000313" key="13">
    <source>
        <dbReference type="Proteomes" id="UP000295008"/>
    </source>
</evidence>
<keyword evidence="7" id="KW-0547">Nucleotide-binding</keyword>
<dbReference type="GO" id="GO:0005524">
    <property type="term" value="F:ATP binding"/>
    <property type="evidence" value="ECO:0007669"/>
    <property type="project" value="UniProtKB-KW"/>
</dbReference>
<dbReference type="PANTHER" id="PTHR43790">
    <property type="entry name" value="CARBOHYDRATE TRANSPORT ATP-BINDING PROTEIN MG119-RELATED"/>
    <property type="match status" value="1"/>
</dbReference>
<dbReference type="PROSITE" id="PS50893">
    <property type="entry name" value="ABC_TRANSPORTER_2"/>
    <property type="match status" value="2"/>
</dbReference>
<comment type="caution">
    <text evidence="12">The sequence shown here is derived from an EMBL/GenBank/DDBJ whole genome shotgun (WGS) entry which is preliminary data.</text>
</comment>
<evidence type="ECO:0000259" key="11">
    <source>
        <dbReference type="PROSITE" id="PS50893"/>
    </source>
</evidence>
<dbReference type="CDD" id="cd03216">
    <property type="entry name" value="ABC_Carb_Monos_I"/>
    <property type="match status" value="1"/>
</dbReference>
<evidence type="ECO:0000256" key="7">
    <source>
        <dbReference type="ARBA" id="ARBA00022741"/>
    </source>
</evidence>